<proteinExistence type="predicted"/>
<keyword evidence="3" id="KW-1185">Reference proteome</keyword>
<evidence type="ECO:0000313" key="3">
    <source>
        <dbReference type="Proteomes" id="UP000799423"/>
    </source>
</evidence>
<dbReference type="Proteomes" id="UP000799423">
    <property type="component" value="Unassembled WGS sequence"/>
</dbReference>
<dbReference type="EMBL" id="MU006310">
    <property type="protein sequence ID" value="KAF2849707.1"/>
    <property type="molecule type" value="Genomic_DNA"/>
</dbReference>
<reference evidence="2" key="1">
    <citation type="submission" date="2020-01" db="EMBL/GenBank/DDBJ databases">
        <authorList>
            <consortium name="DOE Joint Genome Institute"/>
            <person name="Haridas S."/>
            <person name="Albert R."/>
            <person name="Binder M."/>
            <person name="Bloem J."/>
            <person name="Labutti K."/>
            <person name="Salamov A."/>
            <person name="Andreopoulos B."/>
            <person name="Baker S.E."/>
            <person name="Barry K."/>
            <person name="Bills G."/>
            <person name="Bluhm B.H."/>
            <person name="Cannon C."/>
            <person name="Castanera R."/>
            <person name="Culley D.E."/>
            <person name="Daum C."/>
            <person name="Ezra D."/>
            <person name="Gonzalez J.B."/>
            <person name="Henrissat B."/>
            <person name="Kuo A."/>
            <person name="Liang C."/>
            <person name="Lipzen A."/>
            <person name="Lutzoni F."/>
            <person name="Magnuson J."/>
            <person name="Mondo S."/>
            <person name="Nolan M."/>
            <person name="Ohm R."/>
            <person name="Pangilinan J."/>
            <person name="Park H.-J."/>
            <person name="Ramirez L."/>
            <person name="Alfaro M."/>
            <person name="Sun H."/>
            <person name="Tritt A."/>
            <person name="Yoshinaga Y."/>
            <person name="Zwiers L.-H."/>
            <person name="Turgeon B.G."/>
            <person name="Goodwin S.B."/>
            <person name="Spatafora J.W."/>
            <person name="Crous P.W."/>
            <person name="Grigoriev I.V."/>
        </authorList>
    </citation>
    <scope>NUCLEOTIDE SEQUENCE</scope>
    <source>
        <strain evidence="2">IPT5</strain>
    </source>
</reference>
<feature type="region of interest" description="Disordered" evidence="1">
    <location>
        <begin position="327"/>
        <end position="365"/>
    </location>
</feature>
<dbReference type="AlphaFoldDB" id="A0A6A7B4U7"/>
<dbReference type="OrthoDB" id="3675232at2759"/>
<accession>A0A6A7B4U7</accession>
<feature type="region of interest" description="Disordered" evidence="1">
    <location>
        <begin position="250"/>
        <end position="285"/>
    </location>
</feature>
<gene>
    <name evidence="2" type="ORF">T440DRAFT_124438</name>
</gene>
<organism evidence="2 3">
    <name type="scientific">Plenodomus tracheiphilus IPT5</name>
    <dbReference type="NCBI Taxonomy" id="1408161"/>
    <lineage>
        <taxon>Eukaryota</taxon>
        <taxon>Fungi</taxon>
        <taxon>Dikarya</taxon>
        <taxon>Ascomycota</taxon>
        <taxon>Pezizomycotina</taxon>
        <taxon>Dothideomycetes</taxon>
        <taxon>Pleosporomycetidae</taxon>
        <taxon>Pleosporales</taxon>
        <taxon>Pleosporineae</taxon>
        <taxon>Leptosphaeriaceae</taxon>
        <taxon>Plenodomus</taxon>
    </lineage>
</organism>
<feature type="compositionally biased region" description="Acidic residues" evidence="1">
    <location>
        <begin position="341"/>
        <end position="365"/>
    </location>
</feature>
<sequence length="556" mass="62488">MAALAKNNAFGLHSPSWNLAFPNGNLTAIEILTYCPHWLKSVDVIDRFMTNGGKSKTIAATINEFRAQPKGAIFQANSAQIMMSYAMRRAGYDQWTVGTHGQWPRAVNRVEGDLSVTDFRPPRLTHPKRIMQSQRKTRELAHNEEATPIAFKDLALHVKKHPAGADALDLSRCVQYALKHPDEEWLFPDDFARLTIHLGGTARVTHAHLDRQAFARREAALTSTNCSPTVTHASRRKNMPTPRITRAIEDAVARSHSGTPTLTPRKRKADDEGLGNGAGDNQRRSSRLLGRAINFREESDVEAADEDLLESPYSNSYVTPAKERKLARIPPIPASPSNDSDFVDEDSEPDEEIPEAEVASDEDVASLEPKLRRAAAHKARLGMQSAFVGGSPHASILNRTKFKTALPSKISDSQPAYMSTIVRPEVLEVVKAYAFRRPVWLAPPILSANRLKIDNFSLQLYAAEGCTNEAEMWITALSCYRFRGPRRHAPFRELHRLTEPDPKDTSDWAENIRWAKEQHRAFGSETWTEYDYHLEMITEHRRGTMWVSEETVRAGM</sequence>
<evidence type="ECO:0000256" key="1">
    <source>
        <dbReference type="SAM" id="MobiDB-lite"/>
    </source>
</evidence>
<protein>
    <submittedName>
        <fullName evidence="2">Uncharacterized protein</fullName>
    </submittedName>
</protein>
<evidence type="ECO:0000313" key="2">
    <source>
        <dbReference type="EMBL" id="KAF2849707.1"/>
    </source>
</evidence>
<name>A0A6A7B4U7_9PLEO</name>